<dbReference type="NCBIfam" id="TIGR00086">
    <property type="entry name" value="smpB"/>
    <property type="match status" value="1"/>
</dbReference>
<keyword evidence="5" id="KW-1185">Reference proteome</keyword>
<dbReference type="PANTHER" id="PTHR30308">
    <property type="entry name" value="TMRNA-BINDING COMPONENT OF TRANS-TRANSLATION TAGGING COMPLEX"/>
    <property type="match status" value="1"/>
</dbReference>
<evidence type="ECO:0000256" key="2">
    <source>
        <dbReference type="ARBA" id="ARBA00022884"/>
    </source>
</evidence>
<organism evidence="4 5">
    <name type="scientific">Periweissella fabalis</name>
    <dbReference type="NCBI Taxonomy" id="1070421"/>
    <lineage>
        <taxon>Bacteria</taxon>
        <taxon>Bacillati</taxon>
        <taxon>Bacillota</taxon>
        <taxon>Bacilli</taxon>
        <taxon>Lactobacillales</taxon>
        <taxon>Lactobacillaceae</taxon>
        <taxon>Periweissella</taxon>
    </lineage>
</organism>
<dbReference type="InterPro" id="IPR000037">
    <property type="entry name" value="SsrA-bd_prot"/>
</dbReference>
<proteinExistence type="inferred from homology"/>
<dbReference type="GO" id="GO:0070930">
    <property type="term" value="P:trans-translation-dependent protein tagging"/>
    <property type="evidence" value="ECO:0007669"/>
    <property type="project" value="TreeGrafter"/>
</dbReference>
<dbReference type="AlphaFoldDB" id="A0A7X6S409"/>
<dbReference type="SUPFAM" id="SSF74982">
    <property type="entry name" value="Small protein B (SmpB)"/>
    <property type="match status" value="1"/>
</dbReference>
<comment type="caution">
    <text evidence="4">The sequence shown here is derived from an EMBL/GenBank/DDBJ whole genome shotgun (WGS) entry which is preliminary data.</text>
</comment>
<dbReference type="RefSeq" id="WP_168722294.1">
    <property type="nucleotide sequence ID" value="NZ_JAAXPN010000007.1"/>
</dbReference>
<dbReference type="PANTHER" id="PTHR30308:SF2">
    <property type="entry name" value="SSRA-BINDING PROTEIN"/>
    <property type="match status" value="1"/>
</dbReference>
<dbReference type="GO" id="GO:0005829">
    <property type="term" value="C:cytosol"/>
    <property type="evidence" value="ECO:0007669"/>
    <property type="project" value="TreeGrafter"/>
</dbReference>
<dbReference type="EMBL" id="JAAXPN010000007">
    <property type="protein sequence ID" value="NKZ24497.1"/>
    <property type="molecule type" value="Genomic_DNA"/>
</dbReference>
<comment type="subcellular location">
    <subcellularLocation>
        <location evidence="3">Cytoplasm</location>
    </subcellularLocation>
    <text evidence="3">The tmRNA-SmpB complex associates with stalled 70S ribosomes.</text>
</comment>
<dbReference type="Gene3D" id="2.40.280.10">
    <property type="match status" value="1"/>
</dbReference>
<dbReference type="PROSITE" id="PS01317">
    <property type="entry name" value="SSRP"/>
    <property type="match status" value="1"/>
</dbReference>
<dbReference type="GO" id="GO:0070929">
    <property type="term" value="P:trans-translation"/>
    <property type="evidence" value="ECO:0007669"/>
    <property type="project" value="UniProtKB-UniRule"/>
</dbReference>
<keyword evidence="2 3" id="KW-0694">RNA-binding</keyword>
<name>A0A7X6S409_9LACO</name>
<sequence length="152" mass="17476">MAHQLNDALASNKKARHEYFIEDTYEAGMVLTGTEIKSVRAGKIQIADGYIQIKNGEATLLNVHIAPFEQGNRFNVDPLRPRKLLLHKKEISKLIKETQATGMTIVPLKVYLKHGYAKILIGVAKGKHEYDKRHDLKKREQNREIERVLKHR</sequence>
<evidence type="ECO:0000313" key="5">
    <source>
        <dbReference type="Proteomes" id="UP000549765"/>
    </source>
</evidence>
<protein>
    <recommendedName>
        <fullName evidence="3">SsrA-binding protein</fullName>
    </recommendedName>
    <alternativeName>
        <fullName evidence="3">Small protein B</fullName>
    </alternativeName>
</protein>
<evidence type="ECO:0000256" key="1">
    <source>
        <dbReference type="ARBA" id="ARBA00022490"/>
    </source>
</evidence>
<reference evidence="4 5" key="1">
    <citation type="submission" date="2020-04" db="EMBL/GenBank/DDBJ databases">
        <title>MicrobeNet Type strains.</title>
        <authorList>
            <person name="Nicholson A.C."/>
        </authorList>
    </citation>
    <scope>NUCLEOTIDE SEQUENCE [LARGE SCALE GENOMIC DNA]</scope>
    <source>
        <strain evidence="4 5">CCUG 61472</strain>
    </source>
</reference>
<dbReference type="Pfam" id="PF01668">
    <property type="entry name" value="SmpB"/>
    <property type="match status" value="1"/>
</dbReference>
<evidence type="ECO:0000256" key="3">
    <source>
        <dbReference type="HAMAP-Rule" id="MF_00023"/>
    </source>
</evidence>
<gene>
    <name evidence="3 4" type="primary">smpB</name>
    <name evidence="4" type="ORF">HF964_06770</name>
</gene>
<dbReference type="CDD" id="cd09294">
    <property type="entry name" value="SmpB"/>
    <property type="match status" value="1"/>
</dbReference>
<dbReference type="Proteomes" id="UP000549765">
    <property type="component" value="Unassembled WGS sequence"/>
</dbReference>
<dbReference type="GO" id="GO:0003723">
    <property type="term" value="F:RNA binding"/>
    <property type="evidence" value="ECO:0007669"/>
    <property type="project" value="UniProtKB-UniRule"/>
</dbReference>
<dbReference type="HAMAP" id="MF_00023">
    <property type="entry name" value="SmpB"/>
    <property type="match status" value="1"/>
</dbReference>
<dbReference type="NCBIfam" id="NF003843">
    <property type="entry name" value="PRK05422.1"/>
    <property type="match status" value="1"/>
</dbReference>
<dbReference type="InterPro" id="IPR023620">
    <property type="entry name" value="SmpB"/>
</dbReference>
<comment type="function">
    <text evidence="3">Required for rescue of stalled ribosomes mediated by trans-translation. Binds to transfer-messenger RNA (tmRNA), required for stable association of tmRNA with ribosomes. tmRNA and SmpB together mimic tRNA shape, replacing the anticodon stem-loop with SmpB. tmRNA is encoded by the ssrA gene; the 2 termini fold to resemble tRNA(Ala) and it encodes a 'tag peptide', a short internal open reading frame. During trans-translation Ala-aminoacylated tmRNA acts like a tRNA, entering the A-site of stalled ribosomes, displacing the stalled mRNA. The ribosome then switches to translate the ORF on the tmRNA; the nascent peptide is terminated with the 'tag peptide' encoded by the tmRNA and targeted for degradation. The ribosome is freed to recommence translation, which seems to be the essential function of trans-translation.</text>
</comment>
<keyword evidence="1 3" id="KW-0963">Cytoplasm</keyword>
<dbReference type="InterPro" id="IPR020081">
    <property type="entry name" value="SsrA-bd_prot_CS"/>
</dbReference>
<accession>A0A7X6S409</accession>
<evidence type="ECO:0000313" key="4">
    <source>
        <dbReference type="EMBL" id="NKZ24497.1"/>
    </source>
</evidence>
<comment type="similarity">
    <text evidence="3">Belongs to the SmpB family.</text>
</comment>